<dbReference type="PROSITE" id="PS00211">
    <property type="entry name" value="ABC_TRANSPORTER_1"/>
    <property type="match status" value="2"/>
</dbReference>
<protein>
    <submittedName>
        <fullName evidence="9">Peptide/nickel transport system ATP-binding protein</fullName>
    </submittedName>
</protein>
<dbReference type="GO" id="GO:0055085">
    <property type="term" value="P:transmembrane transport"/>
    <property type="evidence" value="ECO:0007669"/>
    <property type="project" value="UniProtKB-ARBA"/>
</dbReference>
<proteinExistence type="inferred from homology"/>
<dbReference type="EMBL" id="FNYW01000014">
    <property type="protein sequence ID" value="SEI72677.1"/>
    <property type="molecule type" value="Genomic_DNA"/>
</dbReference>
<dbReference type="SUPFAM" id="SSF52540">
    <property type="entry name" value="P-loop containing nucleoside triphosphate hydrolases"/>
    <property type="match status" value="2"/>
</dbReference>
<dbReference type="PANTHER" id="PTHR43776:SF7">
    <property type="entry name" value="D,D-DIPEPTIDE TRANSPORT ATP-BINDING PROTEIN DDPF-RELATED"/>
    <property type="match status" value="1"/>
</dbReference>
<evidence type="ECO:0000256" key="5">
    <source>
        <dbReference type="ARBA" id="ARBA00022840"/>
    </source>
</evidence>
<keyword evidence="7" id="KW-0653">Protein transport</keyword>
<evidence type="ECO:0000256" key="6">
    <source>
        <dbReference type="ARBA" id="ARBA00022856"/>
    </source>
</evidence>
<dbReference type="OrthoDB" id="9802264at2"/>
<dbReference type="SMART" id="SM00382">
    <property type="entry name" value="AAA"/>
    <property type="match status" value="2"/>
</dbReference>
<evidence type="ECO:0000313" key="10">
    <source>
        <dbReference type="Proteomes" id="UP000198564"/>
    </source>
</evidence>
<dbReference type="InterPro" id="IPR017871">
    <property type="entry name" value="ABC_transporter-like_CS"/>
</dbReference>
<comment type="subcellular location">
    <subcellularLocation>
        <location evidence="1">Cell membrane</location>
        <topology evidence="1">Peripheral membrane protein</topology>
    </subcellularLocation>
</comment>
<dbReference type="Gene3D" id="3.40.50.300">
    <property type="entry name" value="P-loop containing nucleotide triphosphate hydrolases"/>
    <property type="match status" value="2"/>
</dbReference>
<evidence type="ECO:0000259" key="8">
    <source>
        <dbReference type="PROSITE" id="PS50893"/>
    </source>
</evidence>
<dbReference type="Pfam" id="PF00005">
    <property type="entry name" value="ABC_tran"/>
    <property type="match status" value="2"/>
</dbReference>
<keyword evidence="5 9" id="KW-0067">ATP-binding</keyword>
<dbReference type="GO" id="GO:0015833">
    <property type="term" value="P:peptide transport"/>
    <property type="evidence" value="ECO:0007669"/>
    <property type="project" value="UniProtKB-KW"/>
</dbReference>
<evidence type="ECO:0000256" key="1">
    <source>
        <dbReference type="ARBA" id="ARBA00004202"/>
    </source>
</evidence>
<gene>
    <name evidence="9" type="ORF">SAMN04488113_11417</name>
</gene>
<evidence type="ECO:0000313" key="9">
    <source>
        <dbReference type="EMBL" id="SEI72677.1"/>
    </source>
</evidence>
<dbReference type="PROSITE" id="PS50893">
    <property type="entry name" value="ABC_TRANSPORTER_2"/>
    <property type="match status" value="2"/>
</dbReference>
<evidence type="ECO:0000256" key="4">
    <source>
        <dbReference type="ARBA" id="ARBA00022741"/>
    </source>
</evidence>
<feature type="domain" description="ABC transporter" evidence="8">
    <location>
        <begin position="286"/>
        <end position="531"/>
    </location>
</feature>
<sequence length="574" mass="64645">MENLLTVNNLSVSFSTELDEQQVVSDLSFSIKKGETLGLVGESGSGKSVTARSIMQLLSSNAYIHPESSITYEGTELLNLTQKELRSIRGKDISMIFQDPMTSLNPTMSIGKQIVEILRLHEKISKKDAERRTKEIMTDVGISNVDFRFTQYAHEFSGGMRQRMMIAMALACSPSIIIADEPTTALDVTIQAQILELLKDIQKKYGTAIILITHDFGVVANMCDRVMVMRHGELVESGETTEIFENPQHDYTKMLLNAIPNLYKDKTEKEKEKLKEIHSGERDALVRVSQLEKKFPYGRGETIKAVNNLNFDIYRGETLGLVGESGSGKTTTGRTLLRLHEASAGEIVYEGFDLNHLNKNELKSMRKHIQMIFQDPYASLNPRMKVIDLIGEALDTHGLVKNKKERTDRVLELLDLVGLDASFVERFPHEFSGGQRQRIGIARALAVNPEFIVLDEPLSSLDASIQAQIVELLESLQEKLKLTYLFIAHDLAMVKQISDRVAVMHEGRIVELADSEELFSNPIHPYTKKLLSAIPIPDPSIEAMKKNKKDTEEELQNYQGTEFKEVEPHHWVSC</sequence>
<dbReference type="GO" id="GO:0015031">
    <property type="term" value="P:protein transport"/>
    <property type="evidence" value="ECO:0007669"/>
    <property type="project" value="UniProtKB-KW"/>
</dbReference>
<dbReference type="GO" id="GO:0005886">
    <property type="term" value="C:plasma membrane"/>
    <property type="evidence" value="ECO:0007669"/>
    <property type="project" value="UniProtKB-SubCell"/>
</dbReference>
<reference evidence="10" key="1">
    <citation type="submission" date="2016-10" db="EMBL/GenBank/DDBJ databases">
        <authorList>
            <person name="Varghese N."/>
            <person name="Submissions S."/>
        </authorList>
    </citation>
    <scope>NUCLEOTIDE SEQUENCE [LARGE SCALE GENOMIC DNA]</scope>
    <source>
        <strain evidence="10">DSM 25751</strain>
    </source>
</reference>
<keyword evidence="6" id="KW-0571">Peptide transport</keyword>
<dbReference type="InterPro" id="IPR003439">
    <property type="entry name" value="ABC_transporter-like_ATP-bd"/>
</dbReference>
<accession>A0A1H6T6B9</accession>
<comment type="similarity">
    <text evidence="2">Belongs to the ABC transporter superfamily.</text>
</comment>
<dbReference type="Proteomes" id="UP000198564">
    <property type="component" value="Unassembled WGS sequence"/>
</dbReference>
<evidence type="ECO:0000256" key="2">
    <source>
        <dbReference type="ARBA" id="ARBA00005417"/>
    </source>
</evidence>
<dbReference type="InterPro" id="IPR013563">
    <property type="entry name" value="Oligopep_ABC_C"/>
</dbReference>
<dbReference type="InterPro" id="IPR003593">
    <property type="entry name" value="AAA+_ATPase"/>
</dbReference>
<feature type="domain" description="ABC transporter" evidence="8">
    <location>
        <begin position="7"/>
        <end position="256"/>
    </location>
</feature>
<keyword evidence="3" id="KW-0813">Transport</keyword>
<dbReference type="FunFam" id="3.40.50.300:FF:000016">
    <property type="entry name" value="Oligopeptide ABC transporter ATP-binding component"/>
    <property type="match status" value="2"/>
</dbReference>
<dbReference type="InterPro" id="IPR050319">
    <property type="entry name" value="ABC_transp_ATP-bind"/>
</dbReference>
<evidence type="ECO:0000256" key="3">
    <source>
        <dbReference type="ARBA" id="ARBA00022448"/>
    </source>
</evidence>
<name>A0A1H6T6B9_9LACT</name>
<dbReference type="AlphaFoldDB" id="A0A1H6T6B9"/>
<dbReference type="Pfam" id="PF08352">
    <property type="entry name" value="oligo_HPY"/>
    <property type="match status" value="2"/>
</dbReference>
<organism evidence="9 10">
    <name type="scientific">Alkalibacterium gilvum</name>
    <dbReference type="NCBI Taxonomy" id="1130080"/>
    <lineage>
        <taxon>Bacteria</taxon>
        <taxon>Bacillati</taxon>
        <taxon>Bacillota</taxon>
        <taxon>Bacilli</taxon>
        <taxon>Lactobacillales</taxon>
        <taxon>Carnobacteriaceae</taxon>
        <taxon>Alkalibacterium</taxon>
    </lineage>
</organism>
<keyword evidence="10" id="KW-1185">Reference proteome</keyword>
<evidence type="ECO:0000256" key="7">
    <source>
        <dbReference type="ARBA" id="ARBA00022927"/>
    </source>
</evidence>
<dbReference type="GO" id="GO:0005524">
    <property type="term" value="F:ATP binding"/>
    <property type="evidence" value="ECO:0007669"/>
    <property type="project" value="UniProtKB-KW"/>
</dbReference>
<dbReference type="GO" id="GO:0016887">
    <property type="term" value="F:ATP hydrolysis activity"/>
    <property type="evidence" value="ECO:0007669"/>
    <property type="project" value="InterPro"/>
</dbReference>
<dbReference type="STRING" id="1130080.SAMN04488113_11417"/>
<dbReference type="CDD" id="cd03257">
    <property type="entry name" value="ABC_NikE_OppD_transporters"/>
    <property type="match status" value="2"/>
</dbReference>
<dbReference type="InterPro" id="IPR027417">
    <property type="entry name" value="P-loop_NTPase"/>
</dbReference>
<keyword evidence="4" id="KW-0547">Nucleotide-binding</keyword>
<dbReference type="NCBIfam" id="NF007739">
    <property type="entry name" value="PRK10419.1"/>
    <property type="match status" value="2"/>
</dbReference>
<dbReference type="PANTHER" id="PTHR43776">
    <property type="entry name" value="TRANSPORT ATP-BINDING PROTEIN"/>
    <property type="match status" value="1"/>
</dbReference>
<dbReference type="NCBIfam" id="NF008453">
    <property type="entry name" value="PRK11308.1"/>
    <property type="match status" value="2"/>
</dbReference>